<dbReference type="PANTHER" id="PTHR46303:SF1">
    <property type="entry name" value="VWFC DOMAIN-CONTAINING PROTEIN"/>
    <property type="match status" value="1"/>
</dbReference>
<dbReference type="GO" id="GO:0005615">
    <property type="term" value="C:extracellular space"/>
    <property type="evidence" value="ECO:0007669"/>
    <property type="project" value="TreeGrafter"/>
</dbReference>
<dbReference type="OrthoDB" id="8173378at2759"/>
<dbReference type="GO" id="GO:0030514">
    <property type="term" value="P:negative regulation of BMP signaling pathway"/>
    <property type="evidence" value="ECO:0007669"/>
    <property type="project" value="TreeGrafter"/>
</dbReference>
<name>A0A6S7J2R9_PARCT</name>
<reference evidence="1" key="1">
    <citation type="submission" date="2020-04" db="EMBL/GenBank/DDBJ databases">
        <authorList>
            <person name="Alioto T."/>
            <person name="Alioto T."/>
            <person name="Gomez Garrido J."/>
        </authorList>
    </citation>
    <scope>NUCLEOTIDE SEQUENCE</scope>
    <source>
        <strain evidence="1">A484AB</strain>
    </source>
</reference>
<protein>
    <submittedName>
        <fullName evidence="1">Chordin 1</fullName>
    </submittedName>
</protein>
<organism evidence="1 2">
    <name type="scientific">Paramuricea clavata</name>
    <name type="common">Red gorgonian</name>
    <name type="synonym">Violescent sea-whip</name>
    <dbReference type="NCBI Taxonomy" id="317549"/>
    <lineage>
        <taxon>Eukaryota</taxon>
        <taxon>Metazoa</taxon>
        <taxon>Cnidaria</taxon>
        <taxon>Anthozoa</taxon>
        <taxon>Octocorallia</taxon>
        <taxon>Malacalcyonacea</taxon>
        <taxon>Plexauridae</taxon>
        <taxon>Paramuricea</taxon>
    </lineage>
</organism>
<dbReference type="Proteomes" id="UP001152795">
    <property type="component" value="Unassembled WGS sequence"/>
</dbReference>
<dbReference type="Pfam" id="PF00093">
    <property type="entry name" value="VWC"/>
    <property type="match status" value="1"/>
</dbReference>
<dbReference type="PROSITE" id="PS50184">
    <property type="entry name" value="VWFC_2"/>
    <property type="match status" value="1"/>
</dbReference>
<proteinExistence type="predicted"/>
<comment type="caution">
    <text evidence="1">The sequence shown here is derived from an EMBL/GenBank/DDBJ whole genome shotgun (WGS) entry which is preliminary data.</text>
</comment>
<dbReference type="AlphaFoldDB" id="A0A6S7J2R9"/>
<dbReference type="PANTHER" id="PTHR46303">
    <property type="entry name" value="VWFC DOMAIN-CONTAINING PROTEIN"/>
    <property type="match status" value="1"/>
</dbReference>
<gene>
    <name evidence="1" type="ORF">PACLA_8A066755</name>
</gene>
<dbReference type="GO" id="GO:0036122">
    <property type="term" value="F:BMP binding"/>
    <property type="evidence" value="ECO:0007669"/>
    <property type="project" value="TreeGrafter"/>
</dbReference>
<dbReference type="InterPro" id="IPR045717">
    <property type="entry name" value="CHRDL1/2"/>
</dbReference>
<dbReference type="EMBL" id="CACRXK020013169">
    <property type="protein sequence ID" value="CAB4024678.1"/>
    <property type="molecule type" value="Genomic_DNA"/>
</dbReference>
<dbReference type="PROSITE" id="PS01208">
    <property type="entry name" value="VWFC_1"/>
    <property type="match status" value="1"/>
</dbReference>
<keyword evidence="2" id="KW-1185">Reference proteome</keyword>
<dbReference type="SMART" id="SM00214">
    <property type="entry name" value="VWC"/>
    <property type="match status" value="1"/>
</dbReference>
<accession>A0A6S7J2R9</accession>
<dbReference type="SUPFAM" id="SSF57603">
    <property type="entry name" value="FnI-like domain"/>
    <property type="match status" value="1"/>
</dbReference>
<dbReference type="InterPro" id="IPR001007">
    <property type="entry name" value="VWF_dom"/>
</dbReference>
<dbReference type="GO" id="GO:0030154">
    <property type="term" value="P:cell differentiation"/>
    <property type="evidence" value="ECO:0007669"/>
    <property type="project" value="TreeGrafter"/>
</dbReference>
<sequence>MQVKGKDSCCTQCRGFPLTPIGGLFQFKPAVTVQGSCFDKGRYYKNKDMWNPLVSTSETKAFQQPNCDLCVCQKTAVKCNTVSCPKLECANPIQRHANDCCQSCPDKQMVGSTTNRTFPQNTTLKKPTDVKFPDCKFLSTIYKHNSSWTPQIPGHDDPNSCVRCTCEFSRIKCNRNGCVNETSCIGRSCLNTRGVKTSTRLNSDKRLCSSGDRIEVYLFVNENSKRMRAKQNYIARIAIISPKESFVKVHFWDVAGNRATIKSSKPRKTRFRRRKANYVKMGETKIGRINRFLNKEKTLEKCSRKCKNKARDFINILKNRVRYLKTSSCRSIDLFRSLKPSLP</sequence>
<evidence type="ECO:0000313" key="1">
    <source>
        <dbReference type="EMBL" id="CAB4024678.1"/>
    </source>
</evidence>
<evidence type="ECO:0000313" key="2">
    <source>
        <dbReference type="Proteomes" id="UP001152795"/>
    </source>
</evidence>